<keyword evidence="3" id="KW-1185">Reference proteome</keyword>
<name>A0ABR1WGZ2_9PEZI</name>
<proteinExistence type="predicted"/>
<gene>
    <name evidence="2" type="ORF">PG996_001564</name>
</gene>
<reference evidence="2 3" key="1">
    <citation type="submission" date="2023-01" db="EMBL/GenBank/DDBJ databases">
        <title>Analysis of 21 Apiospora genomes using comparative genomics revels a genus with tremendous synthesis potential of carbohydrate active enzymes and secondary metabolites.</title>
        <authorList>
            <person name="Sorensen T."/>
        </authorList>
    </citation>
    <scope>NUCLEOTIDE SEQUENCE [LARGE SCALE GENOMIC DNA]</scope>
    <source>
        <strain evidence="2 3">CBS 83171</strain>
    </source>
</reference>
<feature type="compositionally biased region" description="Low complexity" evidence="1">
    <location>
        <begin position="172"/>
        <end position="181"/>
    </location>
</feature>
<sequence>MATAGGALTLSLPLATSGPNPPLVITSLGTGRLKLRVAASVPESRAAGAIVGARVREESRLIFPAAEMAVVGSLLPENWGGTLGNAFAVDCTQSAVGESGRARTSTDVAVVVLDRDATKWRRSSSPSRTADDIYCHSDCALFAAKDPKHCQKASVQRERASRQVSQPAVGASSCTSPSMSSTEQQQQEHRASKPCGLRIWHVVGEGVTSLGRLGLGFSFRRMMDRRA</sequence>
<evidence type="ECO:0000313" key="3">
    <source>
        <dbReference type="Proteomes" id="UP001446871"/>
    </source>
</evidence>
<evidence type="ECO:0000256" key="1">
    <source>
        <dbReference type="SAM" id="MobiDB-lite"/>
    </source>
</evidence>
<organism evidence="2 3">
    <name type="scientific">Apiospora saccharicola</name>
    <dbReference type="NCBI Taxonomy" id="335842"/>
    <lineage>
        <taxon>Eukaryota</taxon>
        <taxon>Fungi</taxon>
        <taxon>Dikarya</taxon>
        <taxon>Ascomycota</taxon>
        <taxon>Pezizomycotina</taxon>
        <taxon>Sordariomycetes</taxon>
        <taxon>Xylariomycetidae</taxon>
        <taxon>Amphisphaeriales</taxon>
        <taxon>Apiosporaceae</taxon>
        <taxon>Apiospora</taxon>
    </lineage>
</organism>
<evidence type="ECO:0000313" key="2">
    <source>
        <dbReference type="EMBL" id="KAK8082783.1"/>
    </source>
</evidence>
<comment type="caution">
    <text evidence="2">The sequence shown here is derived from an EMBL/GenBank/DDBJ whole genome shotgun (WGS) entry which is preliminary data.</text>
</comment>
<accession>A0ABR1WGZ2</accession>
<dbReference type="EMBL" id="JAQQWM010000001">
    <property type="protein sequence ID" value="KAK8082783.1"/>
    <property type="molecule type" value="Genomic_DNA"/>
</dbReference>
<protein>
    <submittedName>
        <fullName evidence="2">Uncharacterized protein</fullName>
    </submittedName>
</protein>
<feature type="region of interest" description="Disordered" evidence="1">
    <location>
        <begin position="154"/>
        <end position="191"/>
    </location>
</feature>
<dbReference type="Proteomes" id="UP001446871">
    <property type="component" value="Unassembled WGS sequence"/>
</dbReference>